<sequence>MASTRWEAGDETGGDTPRHHPPGWWWHRPSPVTPRGGRPLPSPRPGGRAAAEYKSPSRRQSLFPNRRIIQPPTHTRAPRSPTSRPADSACRALGTGNLSLPLCHSLAMARLACVVAAAAVAVATASTVTAATTFEVGSSRAFFHRHPVVYKKPVAVHKPVAIQGKGEAVESALPVVILPAESALPVVILPAESALPVVVLPAESALPVVVLTATPSAKAKPVRSHVATASPRPTACVPAIRNGVTCPCANGRLNCAAATAAPSAAPAGSPVATASPRPTACVPAMRNGVTCPCANGRLNCAAATAAPSAAPSPRPTACVPAVRNGVLCPCANGRLNCAAAGKGPGTVGVDKVEVIGGGGGKGPAAIMTAVPRPTACVPAVRNGVLCPCANGRLNCAAATAAPSTPPTPRPTACVPAVRNGVTCPCANGRLNCAAATAAPAAAPATATASTSPTPVVVVATSPPAASTTPTASATPVSTVVVVTPVPSVCKVCDGAKAVVTHVPCIKYEKKQVYGCGAIHAFFPVATVVPTAAPVKGCVRWVTVAIKTTCPKTLVKACRHVPCAANAKTL</sequence>
<reference evidence="1" key="1">
    <citation type="submission" date="2019-11" db="EMBL/GenBank/DDBJ databases">
        <title>Nori genome reveals adaptations in red seaweeds to the harsh intertidal environment.</title>
        <authorList>
            <person name="Wang D."/>
            <person name="Mao Y."/>
        </authorList>
    </citation>
    <scope>NUCLEOTIDE SEQUENCE</scope>
    <source>
        <tissue evidence="1">Gametophyte</tissue>
    </source>
</reference>
<dbReference type="Proteomes" id="UP000798662">
    <property type="component" value="Chromosome 1"/>
</dbReference>
<evidence type="ECO:0000313" key="2">
    <source>
        <dbReference type="Proteomes" id="UP000798662"/>
    </source>
</evidence>
<proteinExistence type="predicted"/>
<keyword evidence="2" id="KW-1185">Reference proteome</keyword>
<accession>A0ACC3BPV3</accession>
<comment type="caution">
    <text evidence="1">The sequence shown here is derived from an EMBL/GenBank/DDBJ whole genome shotgun (WGS) entry which is preliminary data.</text>
</comment>
<evidence type="ECO:0000313" key="1">
    <source>
        <dbReference type="EMBL" id="KAK1859521.1"/>
    </source>
</evidence>
<name>A0ACC3BPV3_PYRYE</name>
<organism evidence="1 2">
    <name type="scientific">Pyropia yezoensis</name>
    <name type="common">Susabi-nori</name>
    <name type="synonym">Porphyra yezoensis</name>
    <dbReference type="NCBI Taxonomy" id="2788"/>
    <lineage>
        <taxon>Eukaryota</taxon>
        <taxon>Rhodophyta</taxon>
        <taxon>Bangiophyceae</taxon>
        <taxon>Bangiales</taxon>
        <taxon>Bangiaceae</taxon>
        <taxon>Pyropia</taxon>
    </lineage>
</organism>
<gene>
    <name evidence="1" type="ORF">I4F81_002116</name>
</gene>
<dbReference type="EMBL" id="CM020618">
    <property type="protein sequence ID" value="KAK1859521.1"/>
    <property type="molecule type" value="Genomic_DNA"/>
</dbReference>
<protein>
    <submittedName>
        <fullName evidence="1">Uncharacterized protein</fullName>
    </submittedName>
</protein>